<dbReference type="KEGG" id="asip:AQUSIP_06490"/>
<dbReference type="AlphaFoldDB" id="A0A5E4PEF2"/>
<protein>
    <submittedName>
        <fullName evidence="1">Uncharacterized protein</fullName>
    </submittedName>
</protein>
<evidence type="ECO:0000313" key="2">
    <source>
        <dbReference type="Proteomes" id="UP000324194"/>
    </source>
</evidence>
<keyword evidence="2" id="KW-1185">Reference proteome</keyword>
<gene>
    <name evidence="1" type="ORF">AQUSIP_06490</name>
</gene>
<dbReference type="EMBL" id="LR699119">
    <property type="protein sequence ID" value="VVC75359.1"/>
    <property type="molecule type" value="Genomic_DNA"/>
</dbReference>
<sequence length="70" mass="7661">MASFKCGGVFYVAARLPVKPGLLVAHYDDGTRLRGCEPDFAAFGVGAFNGNTVRLGLTFSYFNGYRFFIL</sequence>
<proteinExistence type="predicted"/>
<name>A0A5E4PEF2_9COXI</name>
<reference evidence="1 2" key="1">
    <citation type="submission" date="2019-08" db="EMBL/GenBank/DDBJ databases">
        <authorList>
            <person name="Guy L."/>
        </authorList>
    </citation>
    <scope>NUCLEOTIDE SEQUENCE [LARGE SCALE GENOMIC DNA]</scope>
    <source>
        <strain evidence="1 2">SGT-108</strain>
    </source>
</reference>
<organism evidence="1 2">
    <name type="scientific">Aquicella siphonis</name>
    <dbReference type="NCBI Taxonomy" id="254247"/>
    <lineage>
        <taxon>Bacteria</taxon>
        <taxon>Pseudomonadati</taxon>
        <taxon>Pseudomonadota</taxon>
        <taxon>Gammaproteobacteria</taxon>
        <taxon>Legionellales</taxon>
        <taxon>Coxiellaceae</taxon>
        <taxon>Aquicella</taxon>
    </lineage>
</organism>
<dbReference type="RefSeq" id="WP_148338609.1">
    <property type="nucleotide sequence ID" value="NZ_LR699119.1"/>
</dbReference>
<evidence type="ECO:0000313" key="1">
    <source>
        <dbReference type="EMBL" id="VVC75359.1"/>
    </source>
</evidence>
<accession>A0A5E4PEF2</accession>
<dbReference type="Proteomes" id="UP000324194">
    <property type="component" value="Chromosome 1"/>
</dbReference>